<dbReference type="Gene3D" id="1.10.260.40">
    <property type="entry name" value="lambda repressor-like DNA-binding domains"/>
    <property type="match status" value="1"/>
</dbReference>
<dbReference type="CDD" id="cd01392">
    <property type="entry name" value="HTH_LacI"/>
    <property type="match status" value="1"/>
</dbReference>
<dbReference type="InterPro" id="IPR028082">
    <property type="entry name" value="Peripla_BP_I"/>
</dbReference>
<comment type="caution">
    <text evidence="5">The sequence shown here is derived from an EMBL/GenBank/DDBJ whole genome shotgun (WGS) entry which is preliminary data.</text>
</comment>
<dbReference type="PANTHER" id="PTHR30146">
    <property type="entry name" value="LACI-RELATED TRANSCRIPTIONAL REPRESSOR"/>
    <property type="match status" value="1"/>
</dbReference>
<evidence type="ECO:0000259" key="4">
    <source>
        <dbReference type="PROSITE" id="PS50932"/>
    </source>
</evidence>
<dbReference type="RefSeq" id="WP_377402223.1">
    <property type="nucleotide sequence ID" value="NZ_JBHTFQ010000004.1"/>
</dbReference>
<keyword evidence="1" id="KW-0805">Transcription regulation</keyword>
<evidence type="ECO:0000313" key="5">
    <source>
        <dbReference type="EMBL" id="MFC7704264.1"/>
    </source>
</evidence>
<dbReference type="Gene3D" id="3.40.50.2300">
    <property type="match status" value="2"/>
</dbReference>
<keyword evidence="2 5" id="KW-0238">DNA-binding</keyword>
<sequence>MTDQTRPARIQDVAKLAGVSVATVSRVISNPGIVSEPTRKSVEDAIARTGYTLNFMARNLRQQQVGSVLALVPKLANPFFSEILSGISEVLRSRGLSLLVLDTSIHPDSPDPAALAPYLNRSRSDGVIVLDGNLSPDLFSRPGCPPVVQACEWIPGLEAPRVLADNEAGGRLAAQHLIALGHRRILHLAGPAPNSLTRARRAGFVAALAEAGIDAAPPLAGDFGMRSGHAAGRSIAAMQERPTAVFCDNDEMAFGMINALHGQGLSVPRDVSVMGFDNIGLAAYCLPPLTTIRQHRARLGRRAAEVLLARMQGDTVEPSTVLGVELLVRDSTARPPA</sequence>
<dbReference type="SMART" id="SM00354">
    <property type="entry name" value="HTH_LACI"/>
    <property type="match status" value="1"/>
</dbReference>
<dbReference type="SUPFAM" id="SSF53822">
    <property type="entry name" value="Periplasmic binding protein-like I"/>
    <property type="match status" value="1"/>
</dbReference>
<gene>
    <name evidence="5" type="ORF">ACFQXB_08665</name>
</gene>
<organism evidence="5 6">
    <name type="scientific">Plastorhodobacter daqingensis</name>
    <dbReference type="NCBI Taxonomy" id="1387281"/>
    <lineage>
        <taxon>Bacteria</taxon>
        <taxon>Pseudomonadati</taxon>
        <taxon>Pseudomonadota</taxon>
        <taxon>Alphaproteobacteria</taxon>
        <taxon>Rhodobacterales</taxon>
        <taxon>Paracoccaceae</taxon>
        <taxon>Plastorhodobacter</taxon>
    </lineage>
</organism>
<dbReference type="Proteomes" id="UP001596516">
    <property type="component" value="Unassembled WGS sequence"/>
</dbReference>
<dbReference type="PANTHER" id="PTHR30146:SF109">
    <property type="entry name" value="HTH-TYPE TRANSCRIPTIONAL REGULATOR GALS"/>
    <property type="match status" value="1"/>
</dbReference>
<dbReference type="InterPro" id="IPR046335">
    <property type="entry name" value="LacI/GalR-like_sensor"/>
</dbReference>
<name>A0ABW2ULD4_9RHOB</name>
<dbReference type="SUPFAM" id="SSF47413">
    <property type="entry name" value="lambda repressor-like DNA-binding domains"/>
    <property type="match status" value="1"/>
</dbReference>
<dbReference type="InterPro" id="IPR000843">
    <property type="entry name" value="HTH_LacI"/>
</dbReference>
<dbReference type="EMBL" id="JBHTFQ010000004">
    <property type="protein sequence ID" value="MFC7704264.1"/>
    <property type="molecule type" value="Genomic_DNA"/>
</dbReference>
<reference evidence="6" key="1">
    <citation type="journal article" date="2019" name="Int. J. Syst. Evol. Microbiol.">
        <title>The Global Catalogue of Microorganisms (GCM) 10K type strain sequencing project: providing services to taxonomists for standard genome sequencing and annotation.</title>
        <authorList>
            <consortium name="The Broad Institute Genomics Platform"/>
            <consortium name="The Broad Institute Genome Sequencing Center for Infectious Disease"/>
            <person name="Wu L."/>
            <person name="Ma J."/>
        </authorList>
    </citation>
    <scope>NUCLEOTIDE SEQUENCE [LARGE SCALE GENOMIC DNA]</scope>
    <source>
        <strain evidence="6">CGMCC 1.12750</strain>
    </source>
</reference>
<accession>A0ABW2ULD4</accession>
<dbReference type="GO" id="GO:0003677">
    <property type="term" value="F:DNA binding"/>
    <property type="evidence" value="ECO:0007669"/>
    <property type="project" value="UniProtKB-KW"/>
</dbReference>
<dbReference type="Pfam" id="PF00356">
    <property type="entry name" value="LacI"/>
    <property type="match status" value="1"/>
</dbReference>
<evidence type="ECO:0000313" key="6">
    <source>
        <dbReference type="Proteomes" id="UP001596516"/>
    </source>
</evidence>
<protein>
    <submittedName>
        <fullName evidence="5">LacI family DNA-binding transcriptional regulator</fullName>
    </submittedName>
</protein>
<feature type="domain" description="HTH lacI-type" evidence="4">
    <location>
        <begin position="8"/>
        <end position="62"/>
    </location>
</feature>
<dbReference type="CDD" id="cd06284">
    <property type="entry name" value="PBP1_LacI-like"/>
    <property type="match status" value="1"/>
</dbReference>
<dbReference type="PROSITE" id="PS50932">
    <property type="entry name" value="HTH_LACI_2"/>
    <property type="match status" value="1"/>
</dbReference>
<evidence type="ECO:0000256" key="2">
    <source>
        <dbReference type="ARBA" id="ARBA00023125"/>
    </source>
</evidence>
<keyword evidence="3" id="KW-0804">Transcription</keyword>
<dbReference type="Pfam" id="PF13377">
    <property type="entry name" value="Peripla_BP_3"/>
    <property type="match status" value="1"/>
</dbReference>
<evidence type="ECO:0000256" key="3">
    <source>
        <dbReference type="ARBA" id="ARBA00023163"/>
    </source>
</evidence>
<proteinExistence type="predicted"/>
<dbReference type="PROSITE" id="PS00356">
    <property type="entry name" value="HTH_LACI_1"/>
    <property type="match status" value="1"/>
</dbReference>
<dbReference type="InterPro" id="IPR010982">
    <property type="entry name" value="Lambda_DNA-bd_dom_sf"/>
</dbReference>
<keyword evidence="6" id="KW-1185">Reference proteome</keyword>
<evidence type="ECO:0000256" key="1">
    <source>
        <dbReference type="ARBA" id="ARBA00023015"/>
    </source>
</evidence>
<dbReference type="PRINTS" id="PR00036">
    <property type="entry name" value="HTHLACI"/>
</dbReference>